<dbReference type="SUPFAM" id="SSF53098">
    <property type="entry name" value="Ribonuclease H-like"/>
    <property type="match status" value="1"/>
</dbReference>
<evidence type="ECO:0000256" key="1">
    <source>
        <dbReference type="ARBA" id="ARBA00003452"/>
    </source>
</evidence>
<evidence type="ECO:0000259" key="13">
    <source>
        <dbReference type="SMART" id="SM00479"/>
    </source>
</evidence>
<dbReference type="FunFam" id="3.30.420.10:FF:000045">
    <property type="entry name" value="3'-5' exonuclease DinG"/>
    <property type="match status" value="1"/>
</dbReference>
<name>Q2NJG3_AYWBP</name>
<dbReference type="GO" id="GO:0003887">
    <property type="term" value="F:DNA-directed DNA polymerase activity"/>
    <property type="evidence" value="ECO:0007669"/>
    <property type="project" value="UniProtKB-UniRule"/>
</dbReference>
<accession>Q2NJG3</accession>
<comment type="similarity">
    <text evidence="11">Belongs to the DNA polymerase type-C family. PolC subfamily.</text>
</comment>
<dbReference type="PhylomeDB" id="Q2NJG3"/>
<dbReference type="eggNOG" id="COG2176">
    <property type="taxonomic scope" value="Bacteria"/>
</dbReference>
<keyword evidence="2 11" id="KW-0963">Cytoplasm</keyword>
<dbReference type="GO" id="GO:0005737">
    <property type="term" value="C:cytoplasm"/>
    <property type="evidence" value="ECO:0007669"/>
    <property type="project" value="UniProtKB-SubCell"/>
</dbReference>
<dbReference type="EMBL" id="CP000061">
    <property type="protein sequence ID" value="ABC65430.1"/>
    <property type="molecule type" value="Genomic_DNA"/>
</dbReference>
<dbReference type="CDD" id="cd07435">
    <property type="entry name" value="PHP_PolIIIA_POLC"/>
    <property type="match status" value="1"/>
</dbReference>
<comment type="catalytic activity">
    <reaction evidence="10 11">
        <text>DNA(n) + a 2'-deoxyribonucleoside 5'-triphosphate = DNA(n+1) + diphosphate</text>
        <dbReference type="Rhea" id="RHEA:22508"/>
        <dbReference type="Rhea" id="RHEA-COMP:17339"/>
        <dbReference type="Rhea" id="RHEA-COMP:17340"/>
        <dbReference type="ChEBI" id="CHEBI:33019"/>
        <dbReference type="ChEBI" id="CHEBI:61560"/>
        <dbReference type="ChEBI" id="CHEBI:173112"/>
        <dbReference type="EC" id="2.7.7.7"/>
    </reaction>
</comment>
<dbReference type="Pfam" id="PF17657">
    <property type="entry name" value="DNA_pol3_finger"/>
    <property type="match status" value="1"/>
</dbReference>
<keyword evidence="7 11" id="KW-0378">Hydrolase</keyword>
<dbReference type="SMART" id="SM00481">
    <property type="entry name" value="POLIIIAc"/>
    <property type="match status" value="1"/>
</dbReference>
<feature type="domain" description="Exonuclease" evidence="13">
    <location>
        <begin position="480"/>
        <end position="647"/>
    </location>
</feature>
<dbReference type="GO" id="GO:0006261">
    <property type="term" value="P:DNA-templated DNA replication"/>
    <property type="evidence" value="ECO:0007669"/>
    <property type="project" value="UniProtKB-UniRule"/>
</dbReference>
<dbReference type="HAMAP" id="MF_00356">
    <property type="entry name" value="DNApol_PolC"/>
    <property type="match status" value="1"/>
</dbReference>
<dbReference type="Pfam" id="PF00929">
    <property type="entry name" value="RNase_T"/>
    <property type="match status" value="1"/>
</dbReference>
<dbReference type="Pfam" id="PF07733">
    <property type="entry name" value="DNA_pol3_alpha"/>
    <property type="match status" value="1"/>
</dbReference>
<keyword evidence="16" id="KW-1185">Reference proteome</keyword>
<evidence type="ECO:0000256" key="12">
    <source>
        <dbReference type="SAM" id="MobiDB-lite"/>
    </source>
</evidence>
<dbReference type="InterPro" id="IPR040982">
    <property type="entry name" value="DNA_pol3_finger"/>
</dbReference>
<gene>
    <name evidence="11 15" type="primary">polC</name>
    <name evidence="15" type="ordered locus">AYWB_313</name>
</gene>
<keyword evidence="8 11" id="KW-0269">Exonuclease</keyword>
<dbReference type="GO" id="GO:0003677">
    <property type="term" value="F:DNA binding"/>
    <property type="evidence" value="ECO:0007669"/>
    <property type="project" value="UniProtKB-UniRule"/>
</dbReference>
<dbReference type="NCBIfam" id="TIGR00573">
    <property type="entry name" value="dnaq"/>
    <property type="match status" value="1"/>
</dbReference>
<dbReference type="CDD" id="cd07432">
    <property type="entry name" value="PHP_HisPPase"/>
    <property type="match status" value="1"/>
</dbReference>
<keyword evidence="5 11" id="KW-0235">DNA replication</keyword>
<dbReference type="InterPro" id="IPR029460">
    <property type="entry name" value="DNAPol_HHH"/>
</dbReference>
<dbReference type="PANTHER" id="PTHR32294:SF5">
    <property type="entry name" value="DNA POLYMERASE III POLC-TYPE"/>
    <property type="match status" value="1"/>
</dbReference>
<feature type="region of interest" description="Disordered" evidence="12">
    <location>
        <begin position="220"/>
        <end position="246"/>
    </location>
</feature>
<dbReference type="InterPro" id="IPR004805">
    <property type="entry name" value="DnaE2/DnaE/PolC"/>
</dbReference>
<dbReference type="STRING" id="322098.AYWB_313"/>
<dbReference type="SMART" id="SM00479">
    <property type="entry name" value="EXOIII"/>
    <property type="match status" value="1"/>
</dbReference>
<evidence type="ECO:0000256" key="8">
    <source>
        <dbReference type="ARBA" id="ARBA00022839"/>
    </source>
</evidence>
<dbReference type="NCBIfam" id="TIGR01405">
    <property type="entry name" value="polC_Gram_pos"/>
    <property type="match status" value="1"/>
</dbReference>
<keyword evidence="9 11" id="KW-0239">DNA-directed DNA polymerase</keyword>
<dbReference type="CDD" id="cd06127">
    <property type="entry name" value="DEDDh"/>
    <property type="match status" value="1"/>
</dbReference>
<evidence type="ECO:0000256" key="5">
    <source>
        <dbReference type="ARBA" id="ARBA00022705"/>
    </source>
</evidence>
<dbReference type="InterPro" id="IPR013520">
    <property type="entry name" value="Ribonucl_H"/>
</dbReference>
<evidence type="ECO:0000256" key="2">
    <source>
        <dbReference type="ARBA" id="ARBA00022490"/>
    </source>
</evidence>
<evidence type="ECO:0000256" key="6">
    <source>
        <dbReference type="ARBA" id="ARBA00022722"/>
    </source>
</evidence>
<evidence type="ECO:0000256" key="9">
    <source>
        <dbReference type="ARBA" id="ARBA00022932"/>
    </source>
</evidence>
<organism evidence="15 16">
    <name type="scientific">Aster yellows witches'-broom phytoplasma (strain AYWB)</name>
    <dbReference type="NCBI Taxonomy" id="322098"/>
    <lineage>
        <taxon>Bacteria</taxon>
        <taxon>Bacillati</taxon>
        <taxon>Mycoplasmatota</taxon>
        <taxon>Mollicutes</taxon>
        <taxon>Acholeplasmatales</taxon>
        <taxon>Acholeplasmataceae</taxon>
        <taxon>Candidatus Phytoplasma</taxon>
        <taxon>16SrI (Aster yellows group)</taxon>
    </lineage>
</organism>
<evidence type="ECO:0000256" key="7">
    <source>
        <dbReference type="ARBA" id="ARBA00022801"/>
    </source>
</evidence>
<reference evidence="15 16" key="1">
    <citation type="journal article" date="2006" name="J. Bacteriol.">
        <title>Living with genome instability: the adaptation of phytoplasmas to diverse environments of their insect and plant hosts.</title>
        <authorList>
            <person name="Bai X."/>
            <person name="Zhang J."/>
            <person name="Ewing A."/>
            <person name="Miller S.A."/>
            <person name="Jancso Radek A."/>
            <person name="Shevchenko D.V."/>
            <person name="Tsukerman K."/>
            <person name="Walunas T."/>
            <person name="Lapidus A."/>
            <person name="Campbell J.W."/>
            <person name="Hogenhout S.A."/>
        </authorList>
    </citation>
    <scope>NUCLEOTIDE SEQUENCE [LARGE SCALE GENOMIC DNA]</scope>
    <source>
        <strain evidence="15 16">AYWB</strain>
    </source>
</reference>
<dbReference type="PANTHER" id="PTHR32294">
    <property type="entry name" value="DNA POLYMERASE III SUBUNIT ALPHA"/>
    <property type="match status" value="1"/>
</dbReference>
<dbReference type="InterPro" id="IPR044923">
    <property type="entry name" value="PolC_middle_finger_sf"/>
</dbReference>
<dbReference type="Gene3D" id="3.20.20.140">
    <property type="entry name" value="Metal-dependent hydrolases"/>
    <property type="match status" value="2"/>
</dbReference>
<dbReference type="InterPro" id="IPR003141">
    <property type="entry name" value="Pol/His_phosphatase_N"/>
</dbReference>
<dbReference type="InterPro" id="IPR011708">
    <property type="entry name" value="DNA_pol3_alpha_NTPase_dom"/>
</dbReference>
<dbReference type="InterPro" id="IPR006308">
    <property type="entry name" value="Pol_III_a_PolC-type_gram_pos"/>
</dbReference>
<dbReference type="InterPro" id="IPR036397">
    <property type="entry name" value="RNaseH_sf"/>
</dbReference>
<dbReference type="Pfam" id="PF02811">
    <property type="entry name" value="PHP"/>
    <property type="match status" value="1"/>
</dbReference>
<evidence type="ECO:0000259" key="14">
    <source>
        <dbReference type="SMART" id="SM00481"/>
    </source>
</evidence>
<dbReference type="InterPro" id="IPR006054">
    <property type="entry name" value="DnaQ"/>
</dbReference>
<evidence type="ECO:0000256" key="10">
    <source>
        <dbReference type="ARBA" id="ARBA00049244"/>
    </source>
</evidence>
<feature type="domain" description="Polymerase/histidinol phosphatase N-terminal" evidence="14">
    <location>
        <begin position="389"/>
        <end position="456"/>
    </location>
</feature>
<evidence type="ECO:0000256" key="3">
    <source>
        <dbReference type="ARBA" id="ARBA00022679"/>
    </source>
</evidence>
<dbReference type="InterPro" id="IPR004013">
    <property type="entry name" value="PHP_dom"/>
</dbReference>
<keyword evidence="6 11" id="KW-0540">Nuclease</keyword>
<dbReference type="Proteomes" id="UP000001934">
    <property type="component" value="Chromosome"/>
</dbReference>
<evidence type="ECO:0000256" key="4">
    <source>
        <dbReference type="ARBA" id="ARBA00022695"/>
    </source>
</evidence>
<dbReference type="EC" id="2.7.7.7" evidence="11"/>
<dbReference type="Pfam" id="PF14579">
    <property type="entry name" value="HHH_6"/>
    <property type="match status" value="1"/>
</dbReference>
<dbReference type="Gene3D" id="1.20.5.140">
    <property type="match status" value="1"/>
</dbReference>
<evidence type="ECO:0000256" key="11">
    <source>
        <dbReference type="HAMAP-Rule" id="MF_00356"/>
    </source>
</evidence>
<keyword evidence="3 11" id="KW-0808">Transferase</keyword>
<dbReference type="Gene3D" id="3.30.420.10">
    <property type="entry name" value="Ribonuclease H-like superfamily/Ribonuclease H"/>
    <property type="match status" value="1"/>
</dbReference>
<dbReference type="KEGG" id="ayw:AYWB_313"/>
<comment type="function">
    <text evidence="1 11">Required for replicative DNA synthesis. This DNA polymerase also exhibits 3' to 5' exonuclease activity.</text>
</comment>
<feature type="compositionally biased region" description="Low complexity" evidence="12">
    <location>
        <begin position="220"/>
        <end position="236"/>
    </location>
</feature>
<protein>
    <recommendedName>
        <fullName evidence="11">DNA polymerase III PolC-type</fullName>
        <shortName evidence="11">PolIII</shortName>
        <ecNumber evidence="11">2.7.7.7</ecNumber>
    </recommendedName>
</protein>
<evidence type="ECO:0000313" key="15">
    <source>
        <dbReference type="EMBL" id="ABC65430.1"/>
    </source>
</evidence>
<dbReference type="Gene3D" id="1.10.150.870">
    <property type="match status" value="1"/>
</dbReference>
<dbReference type="HOGENOM" id="CLU_003297_1_0_14"/>
<comment type="subcellular location">
    <subcellularLocation>
        <location evidence="11">Cytoplasm</location>
    </subcellularLocation>
</comment>
<evidence type="ECO:0000313" key="16">
    <source>
        <dbReference type="Proteomes" id="UP000001934"/>
    </source>
</evidence>
<sequence>MVFIVYNHSFKHFIKKKGFCKKYFQNPQVKKISVCQKKPKWVLQITFKHLPFICDLEFFLEQLLQELTILWKKQDENKPNLPQIEYHIDFENWDYLESLAESYFKYIITQASFKKKYHDLDYFAIQNHQVNFQNGKFIIFVNPNAFKCLNKKIGILKDFFSKFYGFKNEFILSTDRKIDINRKKSTNIEIEESQQNPNNQTNSNEQNQEKNLNNKENQTYQTEQTKQVKTTPQQKKYNYNKGAYNSNSKMTTKKTKIKDLPKNKQELEELKCQNPNTYVIVEGFLAHPIKEINFQYSYLKFVIEENSNDFSIENKDAILIQKKVSKDEKEQFLKSNYQTGQLFRITARINYSAWDDVHLIMEKYETLESDSISPSLIRKDLGFRGKKRIEFHTHTKMSNLDAINSAKEYLQIAESWGHEAIAFTDHDGIYAYPEINQHSKNKKIKPIYGVEVDFIEEKPIYITNQKEDNLEKDFVLKEATYVVFDLETTGLSNVRDKIIEIAGIKIKNGNKIGEFQKFIDPQQKLTKTITNITNITDEMLQGQQTIDQVLPQFLAFAKDCVLVAHNASFDVDFLKEKAKELKISLEPKPIIDTMALSQRYFSNLLKYFSLKRLATVFKVKLEDHHRALADATATSEIFIKMIDQLADPTKDPKNEQVINFFELQEKIDHKYERPYHINILVANQTGYRNLFELLSNALTKDFNKRPRVLKSNLANLRQGLLVGSGCMNSNIFEIALNQNIFKLQRAISFYDYIEVQPPQAYKHLIHDLGKNGIQIIETTLKTIITEAQKQAKIVIATGDVHYIHPWEKDYREIYISAKMVGGGLHKLSRYENKNLPENHLLTTQEMIDAFAFLHDENLIYKIVISNTHLLNSKIEKIKSFSSELFSFKDDAFKKNLQIPSIKEEIKRLVDAKVKQMYGSPPHPLIKKRLDQELKSIIGETKNEKTNQNIAPVYYLSHLLVKNSLAKGYLVGSRGSIGSSLVATMLEITEVNPLKPHYYCPQCNYTIVQLKKPQEKEQYYKPEEEKYHKELDNVFSGYDLPNMPCPKCNAQFKKNGHDIPFETFLGFEGNKTPDIDLNFAGDYQSQAHNYIKELLGEKHAFRAGTIQTVAQRNAYGYTMGFVEEKQKQWRKQKVAQIANKIQGVKRSNGQHPGGIVVVPPDRSIYEVTPVQYPANDTNWKTTHFDYHSFEQNLFKLDILGHDDPMMIKFLMDYVKENSGNFPFTRAQDIPVDDPEVYKLFSNEFKINSSVNSGNKITIDSLGIPEFGTIFVKQMLKDLTTTKQNSQKKAIKINFAALVKISGLSHGTDVWNQNARDAINKTGEFEKYKNKTISFDDIIGCRDDIMLQLQEKGIDPLKAFDIMEFIRKGKPQDDFQTWKKYKQEMKDKVEAWYIDSAAKIKYLFPKAHATAYVIMALRIAWFKMHAPLAFYSGYFSKRTEQFDHQTMISNDIKIIKEKLNKLAELKKSKKIKAKEEALINTLKIAEEMVHRGFKFLTVDFNKSDVSVLKIEDGGFLRMPLLSLDGLGLIAANKIVEARQEKPFTKADFATRSKINKTILAKAKQENLLESLEDE</sequence>
<dbReference type="InterPro" id="IPR012337">
    <property type="entry name" value="RNaseH-like_sf"/>
</dbReference>
<dbReference type="Gene3D" id="3.30.1900.20">
    <property type="match status" value="2"/>
</dbReference>
<keyword evidence="4 11" id="KW-0548">Nucleotidyltransferase</keyword>
<dbReference type="GO" id="GO:0008408">
    <property type="term" value="F:3'-5' exonuclease activity"/>
    <property type="evidence" value="ECO:0007669"/>
    <property type="project" value="UniProtKB-UniRule"/>
</dbReference>
<dbReference type="NCBIfam" id="NF001688">
    <property type="entry name" value="PRK00448.1"/>
    <property type="match status" value="1"/>
</dbReference>
<proteinExistence type="inferred from homology"/>
<dbReference type="Gene3D" id="1.10.150.700">
    <property type="entry name" value="PolC, middle finger domain"/>
    <property type="match status" value="2"/>
</dbReference>